<protein>
    <submittedName>
        <fullName evidence="1">Uncharacterized protein</fullName>
    </submittedName>
</protein>
<proteinExistence type="predicted"/>
<comment type="caution">
    <text evidence="1">The sequence shown here is derived from an EMBL/GenBank/DDBJ whole genome shotgun (WGS) entry which is preliminary data.</text>
</comment>
<reference evidence="1" key="1">
    <citation type="submission" date="2020-12" db="EMBL/GenBank/DDBJ databases">
        <authorList>
            <person name="Huq M.A."/>
        </authorList>
    </citation>
    <scope>NUCLEOTIDE SEQUENCE</scope>
    <source>
        <strain evidence="1">MAHUQ-46</strain>
    </source>
</reference>
<evidence type="ECO:0000313" key="1">
    <source>
        <dbReference type="EMBL" id="MBJ6364078.1"/>
    </source>
</evidence>
<name>A0A934JC41_9BACL</name>
<sequence>MKEGRMVMECGQTREVQLGQSRYIVQSHYRGTDIFREKLRRLVLRDWEEEQHKST</sequence>
<evidence type="ECO:0000313" key="2">
    <source>
        <dbReference type="Proteomes" id="UP000640274"/>
    </source>
</evidence>
<keyword evidence="2" id="KW-1185">Reference proteome</keyword>
<gene>
    <name evidence="1" type="ORF">JFN88_22955</name>
</gene>
<dbReference type="RefSeq" id="WP_199021684.1">
    <property type="nucleotide sequence ID" value="NZ_JAELUP010000117.1"/>
</dbReference>
<dbReference type="Proteomes" id="UP000640274">
    <property type="component" value="Unassembled WGS sequence"/>
</dbReference>
<dbReference type="AlphaFoldDB" id="A0A934JC41"/>
<dbReference type="EMBL" id="JAELUP010000117">
    <property type="protein sequence ID" value="MBJ6364078.1"/>
    <property type="molecule type" value="Genomic_DNA"/>
</dbReference>
<accession>A0A934JC41</accession>
<organism evidence="1 2">
    <name type="scientific">Paenibacillus roseus</name>
    <dbReference type="NCBI Taxonomy" id="2798579"/>
    <lineage>
        <taxon>Bacteria</taxon>
        <taxon>Bacillati</taxon>
        <taxon>Bacillota</taxon>
        <taxon>Bacilli</taxon>
        <taxon>Bacillales</taxon>
        <taxon>Paenibacillaceae</taxon>
        <taxon>Paenibacillus</taxon>
    </lineage>
</organism>